<name>A0ABW2I5H5_9ACTN</name>
<dbReference type="EMBL" id="JBHTBJ010000074">
    <property type="protein sequence ID" value="MFC7280058.1"/>
    <property type="molecule type" value="Genomic_DNA"/>
</dbReference>
<comment type="caution">
    <text evidence="1">The sequence shown here is derived from an EMBL/GenBank/DDBJ whole genome shotgun (WGS) entry which is preliminary data.</text>
</comment>
<evidence type="ECO:0000313" key="1">
    <source>
        <dbReference type="EMBL" id="MFC7280058.1"/>
    </source>
</evidence>
<protein>
    <submittedName>
        <fullName evidence="1">Uncharacterized protein</fullName>
    </submittedName>
</protein>
<gene>
    <name evidence="1" type="ORF">ACFQS1_39390</name>
</gene>
<dbReference type="Proteomes" id="UP001596548">
    <property type="component" value="Unassembled WGS sequence"/>
</dbReference>
<accession>A0ABW2I5H5</accession>
<organism evidence="1 2">
    <name type="scientific">Paractinoplanes rhizophilus</name>
    <dbReference type="NCBI Taxonomy" id="1416877"/>
    <lineage>
        <taxon>Bacteria</taxon>
        <taxon>Bacillati</taxon>
        <taxon>Actinomycetota</taxon>
        <taxon>Actinomycetes</taxon>
        <taxon>Micromonosporales</taxon>
        <taxon>Micromonosporaceae</taxon>
        <taxon>Paractinoplanes</taxon>
    </lineage>
</organism>
<sequence length="98" mass="10079">MAAAAQAAAGTNADTDAAVIRASLADPDRFAGDLRPRYPGHNIFAAAFDPAGATVVRSPDIAKGTAELRLGPKPKPGDVIYKSALLRIAIVDKAGERP</sequence>
<evidence type="ECO:0000313" key="2">
    <source>
        <dbReference type="Proteomes" id="UP001596548"/>
    </source>
</evidence>
<keyword evidence="2" id="KW-1185">Reference proteome</keyword>
<dbReference type="RefSeq" id="WP_378977980.1">
    <property type="nucleotide sequence ID" value="NZ_JBHTBJ010000074.1"/>
</dbReference>
<reference evidence="2" key="1">
    <citation type="journal article" date="2019" name="Int. J. Syst. Evol. Microbiol.">
        <title>The Global Catalogue of Microorganisms (GCM) 10K type strain sequencing project: providing services to taxonomists for standard genome sequencing and annotation.</title>
        <authorList>
            <consortium name="The Broad Institute Genomics Platform"/>
            <consortium name="The Broad Institute Genome Sequencing Center for Infectious Disease"/>
            <person name="Wu L."/>
            <person name="Ma J."/>
        </authorList>
    </citation>
    <scope>NUCLEOTIDE SEQUENCE [LARGE SCALE GENOMIC DNA]</scope>
    <source>
        <strain evidence="2">XZYJT-10</strain>
    </source>
</reference>
<proteinExistence type="predicted"/>